<dbReference type="Proteomes" id="UP000827092">
    <property type="component" value="Unassembled WGS sequence"/>
</dbReference>
<dbReference type="GO" id="GO:0003676">
    <property type="term" value="F:nucleic acid binding"/>
    <property type="evidence" value="ECO:0007669"/>
    <property type="project" value="InterPro"/>
</dbReference>
<organism evidence="1 2">
    <name type="scientific">Oedothorax gibbosus</name>
    <dbReference type="NCBI Taxonomy" id="931172"/>
    <lineage>
        <taxon>Eukaryota</taxon>
        <taxon>Metazoa</taxon>
        <taxon>Ecdysozoa</taxon>
        <taxon>Arthropoda</taxon>
        <taxon>Chelicerata</taxon>
        <taxon>Arachnida</taxon>
        <taxon>Araneae</taxon>
        <taxon>Araneomorphae</taxon>
        <taxon>Entelegynae</taxon>
        <taxon>Araneoidea</taxon>
        <taxon>Linyphiidae</taxon>
        <taxon>Erigoninae</taxon>
        <taxon>Oedothorax</taxon>
    </lineage>
</organism>
<sequence length="152" mass="17055">MTRFENELDILPSAVGVPVALPKDRVNDSNVFQTTGIDLAGPLFLLNGEEVWIVLYTCAVFRAIHLELVPSLSTASFLLSLRRFIARRGRPKTIYTDNLTNFRGAVNEFQNLDWSKIEQETELQGLKWKLSLPQLRGGMDGGRAFSVLSRTS</sequence>
<evidence type="ECO:0000313" key="1">
    <source>
        <dbReference type="EMBL" id="KAG8173727.1"/>
    </source>
</evidence>
<evidence type="ECO:0000313" key="2">
    <source>
        <dbReference type="Proteomes" id="UP000827092"/>
    </source>
</evidence>
<keyword evidence="2" id="KW-1185">Reference proteome</keyword>
<dbReference type="PANTHER" id="PTHR47331">
    <property type="entry name" value="PHD-TYPE DOMAIN-CONTAINING PROTEIN"/>
    <property type="match status" value="1"/>
</dbReference>
<dbReference type="Gene3D" id="3.30.420.10">
    <property type="entry name" value="Ribonuclease H-like superfamily/Ribonuclease H"/>
    <property type="match status" value="1"/>
</dbReference>
<protein>
    <recommendedName>
        <fullName evidence="3">Integrase catalytic domain-containing protein</fullName>
    </recommendedName>
</protein>
<evidence type="ECO:0008006" key="3">
    <source>
        <dbReference type="Google" id="ProtNLM"/>
    </source>
</evidence>
<dbReference type="PANTHER" id="PTHR47331:SF2">
    <property type="match status" value="1"/>
</dbReference>
<dbReference type="SUPFAM" id="SSF53098">
    <property type="entry name" value="Ribonuclease H-like"/>
    <property type="match status" value="1"/>
</dbReference>
<accession>A0AAV6TP01</accession>
<reference evidence="1 2" key="1">
    <citation type="journal article" date="2022" name="Nat. Ecol. Evol.">
        <title>A masculinizing supergene underlies an exaggerated male reproductive morph in a spider.</title>
        <authorList>
            <person name="Hendrickx F."/>
            <person name="De Corte Z."/>
            <person name="Sonet G."/>
            <person name="Van Belleghem S.M."/>
            <person name="Kostlbacher S."/>
            <person name="Vangestel C."/>
        </authorList>
    </citation>
    <scope>NUCLEOTIDE SEQUENCE [LARGE SCALE GENOMIC DNA]</scope>
    <source>
        <strain evidence="1">W744_W776</strain>
    </source>
</reference>
<proteinExistence type="predicted"/>
<name>A0AAV6TP01_9ARAC</name>
<dbReference type="InterPro" id="IPR036397">
    <property type="entry name" value="RNaseH_sf"/>
</dbReference>
<dbReference type="AlphaFoldDB" id="A0AAV6TP01"/>
<comment type="caution">
    <text evidence="1">The sequence shown here is derived from an EMBL/GenBank/DDBJ whole genome shotgun (WGS) entry which is preliminary data.</text>
</comment>
<gene>
    <name evidence="1" type="ORF">JTE90_024230</name>
</gene>
<dbReference type="InterPro" id="IPR012337">
    <property type="entry name" value="RNaseH-like_sf"/>
</dbReference>
<dbReference type="EMBL" id="JAFNEN010001516">
    <property type="protein sequence ID" value="KAG8173727.1"/>
    <property type="molecule type" value="Genomic_DNA"/>
</dbReference>